<name>A0A183MX62_9TREM</name>
<evidence type="ECO:0000313" key="1">
    <source>
        <dbReference type="EMBL" id="VDP36615.1"/>
    </source>
</evidence>
<organism evidence="1 2">
    <name type="scientific">Schistosoma margrebowiei</name>
    <dbReference type="NCBI Taxonomy" id="48269"/>
    <lineage>
        <taxon>Eukaryota</taxon>
        <taxon>Metazoa</taxon>
        <taxon>Spiralia</taxon>
        <taxon>Lophotrochozoa</taxon>
        <taxon>Platyhelminthes</taxon>
        <taxon>Trematoda</taxon>
        <taxon>Digenea</taxon>
        <taxon>Strigeidida</taxon>
        <taxon>Schistosomatoidea</taxon>
        <taxon>Schistosomatidae</taxon>
        <taxon>Schistosoma</taxon>
    </lineage>
</organism>
<reference evidence="1 2" key="1">
    <citation type="submission" date="2018-11" db="EMBL/GenBank/DDBJ databases">
        <authorList>
            <consortium name="Pathogen Informatics"/>
        </authorList>
    </citation>
    <scope>NUCLEOTIDE SEQUENCE [LARGE SCALE GENOMIC DNA]</scope>
    <source>
        <strain evidence="1 2">Zambia</strain>
    </source>
</reference>
<sequence>MEDNWKGIKEALISTCQKVLGLKNHHHEEWISSVTLDRIKERKNKKTEINSSRTRAEKGQAQAEYIEADKQVKRSIEADNKKYVEKLATTAEKASREGNMKQLYDTTKKLAGKYSKPQRPVKDKEGRPFTEIQQQWNRWVGYFGGLLNRPAPMNPPNIEAAHTDPPIDINPPTTGEIRMAIRQIKSEKAAGLSNMLAEALNYLSIITANNYKSYEQFNCCLDVVNQ</sequence>
<proteinExistence type="predicted"/>
<gene>
    <name evidence="1" type="ORF">SMRZ_LOCUS20637</name>
</gene>
<protein>
    <submittedName>
        <fullName evidence="1">Uncharacterized protein</fullName>
    </submittedName>
</protein>
<evidence type="ECO:0000313" key="2">
    <source>
        <dbReference type="Proteomes" id="UP000277204"/>
    </source>
</evidence>
<dbReference type="EMBL" id="UZAI01018394">
    <property type="protein sequence ID" value="VDP36615.1"/>
    <property type="molecule type" value="Genomic_DNA"/>
</dbReference>
<dbReference type="AlphaFoldDB" id="A0A183MX62"/>
<accession>A0A183MX62</accession>
<dbReference type="Proteomes" id="UP000277204">
    <property type="component" value="Unassembled WGS sequence"/>
</dbReference>
<keyword evidence="2" id="KW-1185">Reference proteome</keyword>